<keyword evidence="2 4" id="KW-0863">Zinc-finger</keyword>
<dbReference type="Gene3D" id="2.170.270.10">
    <property type="entry name" value="SET domain"/>
    <property type="match status" value="1"/>
</dbReference>
<dbReference type="SUPFAM" id="SSF82199">
    <property type="entry name" value="SET domain"/>
    <property type="match status" value="1"/>
</dbReference>
<dbReference type="InterPro" id="IPR046341">
    <property type="entry name" value="SET_dom_sf"/>
</dbReference>
<dbReference type="Gene3D" id="6.10.140.2220">
    <property type="match status" value="1"/>
</dbReference>
<keyword evidence="3" id="KW-0862">Zinc</keyword>
<dbReference type="EMBL" id="BQFW01000013">
    <property type="protein sequence ID" value="GJJ77128.1"/>
    <property type="molecule type" value="Genomic_DNA"/>
</dbReference>
<feature type="domain" description="SET" evidence="6">
    <location>
        <begin position="43"/>
        <end position="255"/>
    </location>
</feature>
<comment type="caution">
    <text evidence="8">The sequence shown here is derived from an EMBL/GenBank/DDBJ whole genome shotgun (WGS) entry which is preliminary data.</text>
</comment>
<dbReference type="AlphaFoldDB" id="A0A9P3HIF2"/>
<organism evidence="8 9">
    <name type="scientific">Entomortierella parvispora</name>
    <dbReference type="NCBI Taxonomy" id="205924"/>
    <lineage>
        <taxon>Eukaryota</taxon>
        <taxon>Fungi</taxon>
        <taxon>Fungi incertae sedis</taxon>
        <taxon>Mucoromycota</taxon>
        <taxon>Mortierellomycotina</taxon>
        <taxon>Mortierellomycetes</taxon>
        <taxon>Mortierellales</taxon>
        <taxon>Mortierellaceae</taxon>
        <taxon>Entomortierella</taxon>
    </lineage>
</organism>
<sequence>MRSRPLCNPVLFPTHRSQHCETCFKTRIPASAAAATTTSKSARELERCSVCKKRYYCDRTCFTVAWKGWHRWICADKDMEDLDYEMLKMIVMSIERLRNGSFRDTISSAAPDASTTATTAGMPLQEPLELTAYVFSTLMGHSTVSDPGTLAKYEEIATRVREQLIQIKFPFKSSVSQGEPPSVQELIQYLCRFHCNNFSIHDAQLFTMAEGTFPVGALFNHSCRPNAIVMYEGQIQIVRALEDIEVGQEVCSSYVDNGVQRQERRLLLKEKYYFDCHCPRCEEEEEGEGDEKEESKDMVESESKKTADQRKTGFRILDDLIEGDQDGPNGDGKVDGEWLTKQFEAIILPGAKSLQMVGPPLKAPKIFTRASFTSYILHSLVPLIQSGATEAEYRARLFDVYGKLQSTEHCQPKPFTTTVMTHATSFFNTCLEHQSWRLASKIGCFILAQYLMIYPRHHPLVGLHGFTLAKSLWNDVEAGMTSVRLSYEILGLTRRILKVSHGIQRGDENGDLVREVEAFMKTVETELGSSPLPSPSA</sequence>
<evidence type="ECO:0000256" key="2">
    <source>
        <dbReference type="ARBA" id="ARBA00022771"/>
    </source>
</evidence>
<evidence type="ECO:0000256" key="5">
    <source>
        <dbReference type="SAM" id="MobiDB-lite"/>
    </source>
</evidence>
<evidence type="ECO:0000256" key="3">
    <source>
        <dbReference type="ARBA" id="ARBA00022833"/>
    </source>
</evidence>
<proteinExistence type="predicted"/>
<evidence type="ECO:0000313" key="8">
    <source>
        <dbReference type="EMBL" id="GJJ77128.1"/>
    </source>
</evidence>
<dbReference type="Pfam" id="PF00856">
    <property type="entry name" value="SET"/>
    <property type="match status" value="1"/>
</dbReference>
<evidence type="ECO:0008006" key="10">
    <source>
        <dbReference type="Google" id="ProtNLM"/>
    </source>
</evidence>
<accession>A0A9P3HIF2</accession>
<protein>
    <recommendedName>
        <fullName evidence="10">SET domain-containing protein</fullName>
    </recommendedName>
</protein>
<evidence type="ECO:0000256" key="4">
    <source>
        <dbReference type="PROSITE-ProRule" id="PRU00134"/>
    </source>
</evidence>
<evidence type="ECO:0000256" key="1">
    <source>
        <dbReference type="ARBA" id="ARBA00022723"/>
    </source>
</evidence>
<reference evidence="8" key="2">
    <citation type="journal article" date="2022" name="Microbiol. Resour. Announc.">
        <title>Whole-Genome Sequence of Entomortierella parvispora E1425, a Mucoromycotan Fungus Associated with Burkholderiaceae-Related Endosymbiotic Bacteria.</title>
        <authorList>
            <person name="Herlambang A."/>
            <person name="Guo Y."/>
            <person name="Takashima Y."/>
            <person name="Narisawa K."/>
            <person name="Ohta H."/>
            <person name="Nishizawa T."/>
        </authorList>
    </citation>
    <scope>NUCLEOTIDE SEQUENCE</scope>
    <source>
        <strain evidence="8">E1425</strain>
    </source>
</reference>
<reference evidence="8" key="1">
    <citation type="submission" date="2021-11" db="EMBL/GenBank/DDBJ databases">
        <authorList>
            <person name="Herlambang A."/>
            <person name="Guo Y."/>
            <person name="Takashima Y."/>
            <person name="Nishizawa T."/>
        </authorList>
    </citation>
    <scope>NUCLEOTIDE SEQUENCE</scope>
    <source>
        <strain evidence="8">E1425</strain>
    </source>
</reference>
<feature type="compositionally biased region" description="Basic and acidic residues" evidence="5">
    <location>
        <begin position="293"/>
        <end position="308"/>
    </location>
</feature>
<keyword evidence="1" id="KW-0479">Metal-binding</keyword>
<name>A0A9P3HIF2_9FUNG</name>
<evidence type="ECO:0000313" key="9">
    <source>
        <dbReference type="Proteomes" id="UP000827284"/>
    </source>
</evidence>
<dbReference type="OrthoDB" id="5945798at2759"/>
<dbReference type="PROSITE" id="PS50865">
    <property type="entry name" value="ZF_MYND_2"/>
    <property type="match status" value="1"/>
</dbReference>
<dbReference type="GO" id="GO:0008270">
    <property type="term" value="F:zinc ion binding"/>
    <property type="evidence" value="ECO:0007669"/>
    <property type="project" value="UniProtKB-KW"/>
</dbReference>
<dbReference type="Proteomes" id="UP000827284">
    <property type="component" value="Unassembled WGS sequence"/>
</dbReference>
<feature type="domain" description="MYND-type" evidence="7">
    <location>
        <begin position="20"/>
        <end position="74"/>
    </location>
</feature>
<evidence type="ECO:0000259" key="6">
    <source>
        <dbReference type="PROSITE" id="PS50280"/>
    </source>
</evidence>
<feature type="region of interest" description="Disordered" evidence="5">
    <location>
        <begin position="284"/>
        <end position="308"/>
    </location>
</feature>
<dbReference type="InterPro" id="IPR001214">
    <property type="entry name" value="SET_dom"/>
</dbReference>
<dbReference type="InterPro" id="IPR002893">
    <property type="entry name" value="Znf_MYND"/>
</dbReference>
<dbReference type="InterPro" id="IPR011990">
    <property type="entry name" value="TPR-like_helical_dom_sf"/>
</dbReference>
<dbReference type="PANTHER" id="PTHR12197">
    <property type="entry name" value="HISTONE-LYSINE N-METHYLTRANSFERASE SMYD"/>
    <property type="match status" value="1"/>
</dbReference>
<dbReference type="Gene3D" id="1.10.220.160">
    <property type="match status" value="1"/>
</dbReference>
<dbReference type="InterPro" id="IPR050869">
    <property type="entry name" value="H3K4_H4K5_MeTrfase"/>
</dbReference>
<evidence type="ECO:0000259" key="7">
    <source>
        <dbReference type="PROSITE" id="PS50865"/>
    </source>
</evidence>
<keyword evidence="9" id="KW-1185">Reference proteome</keyword>
<dbReference type="SUPFAM" id="SSF144232">
    <property type="entry name" value="HIT/MYND zinc finger-like"/>
    <property type="match status" value="1"/>
</dbReference>
<gene>
    <name evidence="8" type="ORF">EMPS_09487</name>
</gene>
<dbReference type="PROSITE" id="PS50280">
    <property type="entry name" value="SET"/>
    <property type="match status" value="1"/>
</dbReference>
<dbReference type="Gene3D" id="1.25.40.10">
    <property type="entry name" value="Tetratricopeptide repeat domain"/>
    <property type="match status" value="1"/>
</dbReference>